<dbReference type="eggNOG" id="COG4590">
    <property type="taxonomic scope" value="Bacteria"/>
</dbReference>
<dbReference type="PANTHER" id="PTHR42727">
    <property type="entry name" value="PHOSPHATE TRANSPORT SYSTEM PERMEASE PROTEIN"/>
    <property type="match status" value="1"/>
</dbReference>
<dbReference type="SUPFAM" id="SSF101908">
    <property type="entry name" value="Putative isomerase YbhE"/>
    <property type="match status" value="1"/>
</dbReference>
<dbReference type="AlphaFoldDB" id="A0A090R266"/>
<sequence length="251" mass="27812">MRAERAVIMGMTQDGRVRVLQASRSETGLDTPVAHWQSVTFAINGLPRTVQDMAVTPDARMAYVLSDANLYVVHLGKSSGYVREVVSVAKEGQAPVHLSLLSGANSVLISHADDTVSQWFDVLRDGQRSLTETRTFTLPDSPIVNVIPEYARKGFFALQQDGQLSAFYTTVKGAIFSEPVFAGDLPELLVIAPRANRLLAVSGHDWQLFDVDNRHPEIGIASLWQEIWYEGTQSQRMCGSPPRRTMNLNRN</sequence>
<comment type="caution">
    <text evidence="1">The sequence shown here is derived from an EMBL/GenBank/DDBJ whole genome shotgun (WGS) entry which is preliminary data.</text>
</comment>
<dbReference type="Proteomes" id="UP000029227">
    <property type="component" value="Unassembled WGS sequence"/>
</dbReference>
<evidence type="ECO:0000313" key="1">
    <source>
        <dbReference type="EMBL" id="GAL08588.1"/>
    </source>
</evidence>
<gene>
    <name evidence="1" type="ORF">JCM19237_3127</name>
</gene>
<organism evidence="1 2">
    <name type="scientific">Photobacterium aphoticum</name>
    <dbReference type="NCBI Taxonomy" id="754436"/>
    <lineage>
        <taxon>Bacteria</taxon>
        <taxon>Pseudomonadati</taxon>
        <taxon>Pseudomonadota</taxon>
        <taxon>Gammaproteobacteria</taxon>
        <taxon>Vibrionales</taxon>
        <taxon>Vibrionaceae</taxon>
        <taxon>Photobacterium</taxon>
    </lineage>
</organism>
<dbReference type="Gene3D" id="2.130.10.10">
    <property type="entry name" value="YVTN repeat-like/Quinoprotein amine dehydrogenase"/>
    <property type="match status" value="1"/>
</dbReference>
<dbReference type="STRING" id="754436.JCM19237_3127"/>
<dbReference type="EMBL" id="BBMN01000028">
    <property type="protein sequence ID" value="GAL08588.1"/>
    <property type="molecule type" value="Genomic_DNA"/>
</dbReference>
<name>A0A090R266_9GAMM</name>
<accession>A0A090R266</accession>
<dbReference type="PANTHER" id="PTHR42727:SF1">
    <property type="entry name" value="PHOSPHATE TRANSPORT SYSTEM PERMEASE"/>
    <property type="match status" value="1"/>
</dbReference>
<protein>
    <submittedName>
        <fullName evidence="1">Phosphate transport system permease protein PstC</fullName>
    </submittedName>
</protein>
<proteinExistence type="predicted"/>
<dbReference type="InterPro" id="IPR015943">
    <property type="entry name" value="WD40/YVTN_repeat-like_dom_sf"/>
</dbReference>
<reference evidence="1 2" key="1">
    <citation type="journal article" date="2014" name="Genome Announc.">
        <title>Draft Genome Sequences of Two Vibrionaceae Species, Vibrio ponticus C121 and Photobacterium aphoticum C119, Isolated as Coral Reef Microbiota.</title>
        <authorList>
            <person name="Al-saari N."/>
            <person name="Meirelles P.M."/>
            <person name="Mino S."/>
            <person name="Suda W."/>
            <person name="Oshima K."/>
            <person name="Hattori M."/>
            <person name="Ohkuma M."/>
            <person name="Thompson F.L."/>
            <person name="Gomez-Gil B."/>
            <person name="Sawabe T."/>
            <person name="Sawabe T."/>
        </authorList>
    </citation>
    <scope>NUCLEOTIDE SEQUENCE [LARGE SCALE GENOMIC DNA]</scope>
    <source>
        <strain evidence="1 2">JCM 19237</strain>
    </source>
</reference>
<evidence type="ECO:0000313" key="2">
    <source>
        <dbReference type="Proteomes" id="UP000029227"/>
    </source>
</evidence>